<sequence>MIDFTKFANSNAVRNHLHQICYQPTALEAAWLVWQCETISLEEKYTAWQEIIDTLPDCPTDSRTMRLKTEYKESTHAFLRAYIALQKELTDAFYHADEPAVYQAEYLILPKGERFWREYRSNKENFPTLETTLTAIPKDEGEVIHITIYKKNSTGNFLTAAKFLPDDHRLAFIEARPGSMYARNMGKDKWALYTGVLDYIAAHSIQNNFPTPFHSGDILYNPNMREGMFCGGVFIAMETTPVPCNCNIGLFLYDNQPDMISALSPRLMDCEYYPADALSESYRIFPLISKFLKRQNVALDPWDFADLINDYHDLLIPPAVPKETEADDNEKGLSITMQIAKVPAEMDFEEFIDIMENDDE</sequence>
<name>A0ABS8G134_9FIRM</name>
<organism evidence="1 2">
    <name type="scientific">Ruminococcus turbiniformis</name>
    <dbReference type="NCBI Taxonomy" id="2881258"/>
    <lineage>
        <taxon>Bacteria</taxon>
        <taxon>Bacillati</taxon>
        <taxon>Bacillota</taxon>
        <taxon>Clostridia</taxon>
        <taxon>Eubacteriales</taxon>
        <taxon>Oscillospiraceae</taxon>
        <taxon>Ruminococcus</taxon>
    </lineage>
</organism>
<dbReference type="RefSeq" id="WP_227708913.1">
    <property type="nucleotide sequence ID" value="NZ_JAJEQX010000041.1"/>
</dbReference>
<accession>A0ABS8G134</accession>
<gene>
    <name evidence="1" type="ORF">LKD70_16190</name>
</gene>
<evidence type="ECO:0000313" key="1">
    <source>
        <dbReference type="EMBL" id="MCC2255932.1"/>
    </source>
</evidence>
<proteinExistence type="predicted"/>
<keyword evidence="2" id="KW-1185">Reference proteome</keyword>
<evidence type="ECO:0000313" key="2">
    <source>
        <dbReference type="Proteomes" id="UP001198151"/>
    </source>
</evidence>
<comment type="caution">
    <text evidence="1">The sequence shown here is derived from an EMBL/GenBank/DDBJ whole genome shotgun (WGS) entry which is preliminary data.</text>
</comment>
<protein>
    <submittedName>
        <fullName evidence="1">Uncharacterized protein</fullName>
    </submittedName>
</protein>
<dbReference type="EMBL" id="JAJEQX010000041">
    <property type="protein sequence ID" value="MCC2255932.1"/>
    <property type="molecule type" value="Genomic_DNA"/>
</dbReference>
<reference evidence="1 2" key="1">
    <citation type="submission" date="2021-10" db="EMBL/GenBank/DDBJ databases">
        <title>Anaerobic single-cell dispensing facilitates the cultivation of human gut bacteria.</title>
        <authorList>
            <person name="Afrizal A."/>
        </authorList>
    </citation>
    <scope>NUCLEOTIDE SEQUENCE [LARGE SCALE GENOMIC DNA]</scope>
    <source>
        <strain evidence="1 2">CLA-AA-H200</strain>
    </source>
</reference>
<dbReference type="Proteomes" id="UP001198151">
    <property type="component" value="Unassembled WGS sequence"/>
</dbReference>